<reference evidence="7" key="1">
    <citation type="submission" date="2020-11" db="EMBL/GenBank/DDBJ databases">
        <title>Bacterial whole genome sequence for Panacibacter sp. DH6.</title>
        <authorList>
            <person name="Le V."/>
            <person name="Ko S."/>
            <person name="Ahn C.-Y."/>
            <person name="Oh H.-M."/>
        </authorList>
    </citation>
    <scope>NUCLEOTIDE SEQUENCE</scope>
    <source>
        <strain evidence="7">DH6</strain>
    </source>
</reference>
<dbReference type="Proteomes" id="UP000628448">
    <property type="component" value="Unassembled WGS sequence"/>
</dbReference>
<evidence type="ECO:0000256" key="4">
    <source>
        <dbReference type="ARBA" id="ARBA00023136"/>
    </source>
</evidence>
<keyword evidence="2 5" id="KW-0812">Transmembrane</keyword>
<comment type="caution">
    <text evidence="7">The sequence shown here is derived from an EMBL/GenBank/DDBJ whole genome shotgun (WGS) entry which is preliminary data.</text>
</comment>
<keyword evidence="4 5" id="KW-0472">Membrane</keyword>
<feature type="transmembrane region" description="Helical" evidence="5">
    <location>
        <begin position="390"/>
        <end position="409"/>
    </location>
</feature>
<evidence type="ECO:0000256" key="5">
    <source>
        <dbReference type="SAM" id="Phobius"/>
    </source>
</evidence>
<dbReference type="GO" id="GO:0016020">
    <property type="term" value="C:membrane"/>
    <property type="evidence" value="ECO:0007669"/>
    <property type="project" value="UniProtKB-SubCell"/>
</dbReference>
<dbReference type="InterPro" id="IPR007016">
    <property type="entry name" value="O-antigen_ligase-rel_domated"/>
</dbReference>
<evidence type="ECO:0000313" key="7">
    <source>
        <dbReference type="EMBL" id="MBG9376707.1"/>
    </source>
</evidence>
<dbReference type="Pfam" id="PF04932">
    <property type="entry name" value="Wzy_C"/>
    <property type="match status" value="1"/>
</dbReference>
<evidence type="ECO:0000256" key="2">
    <source>
        <dbReference type="ARBA" id="ARBA00022692"/>
    </source>
</evidence>
<organism evidence="7 8">
    <name type="scientific">Panacibacter microcysteis</name>
    <dbReference type="NCBI Taxonomy" id="2793269"/>
    <lineage>
        <taxon>Bacteria</taxon>
        <taxon>Pseudomonadati</taxon>
        <taxon>Bacteroidota</taxon>
        <taxon>Chitinophagia</taxon>
        <taxon>Chitinophagales</taxon>
        <taxon>Chitinophagaceae</taxon>
        <taxon>Panacibacter</taxon>
    </lineage>
</organism>
<feature type="domain" description="O-antigen ligase-related" evidence="6">
    <location>
        <begin position="261"/>
        <end position="403"/>
    </location>
</feature>
<feature type="transmembrane region" description="Helical" evidence="5">
    <location>
        <begin position="64"/>
        <end position="81"/>
    </location>
</feature>
<sequence>MQENLFYTSVNKDYKKWLLPALLLAVFFGWLIAGKGMTISLMLVAIPFAAGFLTIVFYYPRFGYIFLIAYCFLVPGLGRHIEGPQFGLGQDGLLLLTWLGVIFHRSGKFRYRHLNNDLVWLSVVWFIITVLEIGNPERPSILGWFYEMRSATLYWVLSVPLGFLVFNKKKDLDLFIYIIIILSVIGSFWGMKQLYIGLDASENRWMESGAKKTHLLFGKLRVFSYYTEAAQFGASQAMLAVICGILAFGPHTKAKRIFFAIAALLTFYGMLISGTRGAMFALVGGGFVFLVLSKQIKILLIGTLFGLGFLGILKYTTIGNTNAQIVRLRTSLDPNDPSLMTRLNNQKVLQSYLADKPFGTGVGTLGMWGVKYNPGKFISTIPPDSLYVKIWAMYGIVGFIIWFGIMLYILGKSAGIIWNTRDKALRNKLSALCAGSAGILLCSYGNEVMNQMPSSIIVYTTWVLIWLSPRWDEKPLAGAK</sequence>
<evidence type="ECO:0000256" key="1">
    <source>
        <dbReference type="ARBA" id="ARBA00004141"/>
    </source>
</evidence>
<dbReference type="AlphaFoldDB" id="A0A931GYM0"/>
<keyword evidence="7" id="KW-0436">Ligase</keyword>
<gene>
    <name evidence="7" type="ORF">I5907_10700</name>
</gene>
<keyword evidence="8" id="KW-1185">Reference proteome</keyword>
<evidence type="ECO:0000256" key="3">
    <source>
        <dbReference type="ARBA" id="ARBA00022989"/>
    </source>
</evidence>
<evidence type="ECO:0000259" key="6">
    <source>
        <dbReference type="Pfam" id="PF04932"/>
    </source>
</evidence>
<feature type="transmembrane region" description="Helical" evidence="5">
    <location>
        <begin position="298"/>
        <end position="318"/>
    </location>
</feature>
<dbReference type="RefSeq" id="WP_196990708.1">
    <property type="nucleotide sequence ID" value="NZ_JADWYR010000001.1"/>
</dbReference>
<feature type="transmembrane region" description="Helical" evidence="5">
    <location>
        <begin position="256"/>
        <end position="272"/>
    </location>
</feature>
<dbReference type="EMBL" id="JADWYR010000001">
    <property type="protein sequence ID" value="MBG9376707.1"/>
    <property type="molecule type" value="Genomic_DNA"/>
</dbReference>
<dbReference type="PANTHER" id="PTHR37422">
    <property type="entry name" value="TEICHURONIC ACID BIOSYNTHESIS PROTEIN TUAE"/>
    <property type="match status" value="1"/>
</dbReference>
<feature type="transmembrane region" description="Helical" evidence="5">
    <location>
        <begin position="118"/>
        <end position="136"/>
    </location>
</feature>
<feature type="transmembrane region" description="Helical" evidence="5">
    <location>
        <begin position="87"/>
        <end position="106"/>
    </location>
</feature>
<keyword evidence="3 5" id="KW-1133">Transmembrane helix</keyword>
<protein>
    <submittedName>
        <fullName evidence="7">O-antigen ligase family protein</fullName>
    </submittedName>
</protein>
<dbReference type="PANTHER" id="PTHR37422:SF17">
    <property type="entry name" value="O-ANTIGEN LIGASE"/>
    <property type="match status" value="1"/>
</dbReference>
<comment type="subcellular location">
    <subcellularLocation>
        <location evidence="1">Membrane</location>
        <topology evidence="1">Multi-pass membrane protein</topology>
    </subcellularLocation>
</comment>
<dbReference type="InterPro" id="IPR051533">
    <property type="entry name" value="WaaL-like"/>
</dbReference>
<proteinExistence type="predicted"/>
<feature type="transmembrane region" description="Helical" evidence="5">
    <location>
        <begin position="174"/>
        <end position="191"/>
    </location>
</feature>
<feature type="transmembrane region" description="Helical" evidence="5">
    <location>
        <begin position="17"/>
        <end position="33"/>
    </location>
</feature>
<feature type="transmembrane region" description="Helical" evidence="5">
    <location>
        <begin position="39"/>
        <end position="59"/>
    </location>
</feature>
<feature type="transmembrane region" description="Helical" evidence="5">
    <location>
        <begin position="229"/>
        <end position="249"/>
    </location>
</feature>
<accession>A0A931GYM0</accession>
<name>A0A931GYM0_9BACT</name>
<feature type="transmembrane region" description="Helical" evidence="5">
    <location>
        <begin position="148"/>
        <end position="167"/>
    </location>
</feature>
<dbReference type="GO" id="GO:0016874">
    <property type="term" value="F:ligase activity"/>
    <property type="evidence" value="ECO:0007669"/>
    <property type="project" value="UniProtKB-KW"/>
</dbReference>
<evidence type="ECO:0000313" key="8">
    <source>
        <dbReference type="Proteomes" id="UP000628448"/>
    </source>
</evidence>